<dbReference type="FunFam" id="3.20.20.10:FF:000018">
    <property type="entry name" value="Pyridoxal phosphate homeostasis protein"/>
    <property type="match status" value="1"/>
</dbReference>
<dbReference type="PANTHER" id="PTHR10146:SF14">
    <property type="entry name" value="PYRIDOXAL PHOSPHATE HOMEOSTASIS PROTEIN"/>
    <property type="match status" value="1"/>
</dbReference>
<dbReference type="InterPro" id="IPR001608">
    <property type="entry name" value="Ala_racemase_N"/>
</dbReference>
<evidence type="ECO:0000256" key="4">
    <source>
        <dbReference type="RuleBase" id="RU004514"/>
    </source>
</evidence>
<dbReference type="InterPro" id="IPR011078">
    <property type="entry name" value="PyrdxlP_homeostasis"/>
</dbReference>
<dbReference type="Gene3D" id="3.20.20.10">
    <property type="entry name" value="Alanine racemase"/>
    <property type="match status" value="1"/>
</dbReference>
<dbReference type="InterPro" id="IPR029066">
    <property type="entry name" value="PLP-binding_barrel"/>
</dbReference>
<reference evidence="6" key="1">
    <citation type="journal article" date="2020" name="mSystems">
        <title>Genome- and Community-Level Interaction Insights into Carbon Utilization and Element Cycling Functions of Hydrothermarchaeota in Hydrothermal Sediment.</title>
        <authorList>
            <person name="Zhou Z."/>
            <person name="Liu Y."/>
            <person name="Xu W."/>
            <person name="Pan J."/>
            <person name="Luo Z.H."/>
            <person name="Li M."/>
        </authorList>
    </citation>
    <scope>NUCLEOTIDE SEQUENCE [LARGE SCALE GENOMIC DNA]</scope>
    <source>
        <strain evidence="6">HyVt-489</strain>
    </source>
</reference>
<comment type="cofactor">
    <cofactor evidence="3">
        <name>pyridoxal 5'-phosphate</name>
        <dbReference type="ChEBI" id="CHEBI:597326"/>
    </cofactor>
</comment>
<gene>
    <name evidence="6" type="ORF">ENJ46_05380</name>
</gene>
<comment type="function">
    <text evidence="2">Pyridoxal 5'-phosphate (PLP)-binding protein, which is involved in PLP homeostasis.</text>
</comment>
<evidence type="ECO:0000313" key="7">
    <source>
        <dbReference type="Proteomes" id="UP000886042"/>
    </source>
</evidence>
<feature type="modified residue" description="N6-(pyridoxal phosphate)lysine" evidence="2 3">
    <location>
        <position position="47"/>
    </location>
</feature>
<dbReference type="PIRSF" id="PIRSF004848">
    <property type="entry name" value="YBL036c_PLPDEIII"/>
    <property type="match status" value="1"/>
</dbReference>
<organism evidence="6 7">
    <name type="scientific">Hellea balneolensis</name>
    <dbReference type="NCBI Taxonomy" id="287478"/>
    <lineage>
        <taxon>Bacteria</taxon>
        <taxon>Pseudomonadati</taxon>
        <taxon>Pseudomonadota</taxon>
        <taxon>Alphaproteobacteria</taxon>
        <taxon>Maricaulales</taxon>
        <taxon>Robiginitomaculaceae</taxon>
        <taxon>Hellea</taxon>
    </lineage>
</organism>
<evidence type="ECO:0000256" key="2">
    <source>
        <dbReference type="HAMAP-Rule" id="MF_02087"/>
    </source>
</evidence>
<keyword evidence="1 2" id="KW-0663">Pyridoxal phosphate</keyword>
<evidence type="ECO:0000256" key="1">
    <source>
        <dbReference type="ARBA" id="ARBA00022898"/>
    </source>
</evidence>
<dbReference type="PANTHER" id="PTHR10146">
    <property type="entry name" value="PROLINE SYNTHETASE CO-TRANSCRIBED BACTERIAL HOMOLOG PROTEIN"/>
    <property type="match status" value="1"/>
</dbReference>
<evidence type="ECO:0000259" key="5">
    <source>
        <dbReference type="Pfam" id="PF01168"/>
    </source>
</evidence>
<accession>A0A7C3GM11</accession>
<feature type="domain" description="Alanine racemase N-terminal" evidence="5">
    <location>
        <begin position="21"/>
        <end position="239"/>
    </location>
</feature>
<dbReference type="CDD" id="cd00635">
    <property type="entry name" value="PLPDE_III_YBL036c_like"/>
    <property type="match status" value="1"/>
</dbReference>
<dbReference type="AlphaFoldDB" id="A0A7C3GM11"/>
<dbReference type="GO" id="GO:0030170">
    <property type="term" value="F:pyridoxal phosphate binding"/>
    <property type="evidence" value="ECO:0007669"/>
    <property type="project" value="UniProtKB-UniRule"/>
</dbReference>
<dbReference type="EMBL" id="DRMN01000349">
    <property type="protein sequence ID" value="HFB55337.1"/>
    <property type="molecule type" value="Genomic_DNA"/>
</dbReference>
<evidence type="ECO:0000313" key="6">
    <source>
        <dbReference type="EMBL" id="HFB55337.1"/>
    </source>
</evidence>
<proteinExistence type="inferred from homology"/>
<evidence type="ECO:0000256" key="3">
    <source>
        <dbReference type="PIRSR" id="PIRSR004848-1"/>
    </source>
</evidence>
<name>A0A7C3GM11_9PROT</name>
<dbReference type="SUPFAM" id="SSF51419">
    <property type="entry name" value="PLP-binding barrel"/>
    <property type="match status" value="1"/>
</dbReference>
<protein>
    <recommendedName>
        <fullName evidence="2">Pyridoxal phosphate homeostasis protein</fullName>
        <shortName evidence="2">PLP homeostasis protein</shortName>
    </recommendedName>
</protein>
<dbReference type="Proteomes" id="UP000886042">
    <property type="component" value="Unassembled WGS sequence"/>
</dbReference>
<dbReference type="Pfam" id="PF01168">
    <property type="entry name" value="Ala_racemase_N"/>
    <property type="match status" value="1"/>
</dbReference>
<sequence>MSEPVSIPKSLTDTIAENRTAILDRIARAAKQANRDPAHIHLTAVSKVQPDARVAAMLAANQKSFGENRVQEAHTRWGETFADQRAALELRLIGPLQTNKAVAACELFDVIETLDREKLARALVKAFDKTGHTPDLFVQVNTGEEPQKAGVLPHELDGFITTLRTGYDLHPAGLMCIPPAQFPNGPNTGQAPGPHFALLKKLAERNGLNQLSMGMSGDFETAVLFGATHVRVGSALFGERIPA</sequence>
<comment type="caution">
    <text evidence="6">The sequence shown here is derived from an EMBL/GenBank/DDBJ whole genome shotgun (WGS) entry which is preliminary data.</text>
</comment>
<dbReference type="NCBIfam" id="TIGR00044">
    <property type="entry name" value="YggS family pyridoxal phosphate-dependent enzyme"/>
    <property type="match status" value="1"/>
</dbReference>
<comment type="similarity">
    <text evidence="2 4">Belongs to the pyridoxal phosphate-binding protein YggS/PROSC family.</text>
</comment>
<dbReference type="HAMAP" id="MF_02087">
    <property type="entry name" value="PLP_homeostasis"/>
    <property type="match status" value="1"/>
</dbReference>